<feature type="compositionally biased region" description="Low complexity" evidence="1">
    <location>
        <begin position="377"/>
        <end position="391"/>
    </location>
</feature>
<name>A0A061RDX3_9CHLO</name>
<dbReference type="EMBL" id="GBEZ01016064">
    <property type="protein sequence ID" value="JAC70153.1"/>
    <property type="molecule type" value="Transcribed_RNA"/>
</dbReference>
<evidence type="ECO:0000313" key="2">
    <source>
        <dbReference type="EMBL" id="JAC70153.1"/>
    </source>
</evidence>
<accession>A0A061RDX3</accession>
<dbReference type="Gene3D" id="1.25.40.10">
    <property type="entry name" value="Tetratricopeptide repeat domain"/>
    <property type="match status" value="1"/>
</dbReference>
<dbReference type="Pfam" id="PF13424">
    <property type="entry name" value="TPR_12"/>
    <property type="match status" value="1"/>
</dbReference>
<feature type="compositionally biased region" description="Basic residues" evidence="1">
    <location>
        <begin position="356"/>
        <end position="365"/>
    </location>
</feature>
<dbReference type="AlphaFoldDB" id="A0A061RDX3"/>
<dbReference type="InterPro" id="IPR019734">
    <property type="entry name" value="TPR_rpt"/>
</dbReference>
<proteinExistence type="predicted"/>
<evidence type="ECO:0000256" key="1">
    <source>
        <dbReference type="SAM" id="MobiDB-lite"/>
    </source>
</evidence>
<sequence>MRDELQRERRDVWSDDWTDAETPRPPRTSEQQQQKQRQQRREGLDIAAMARLNERLNQLHTGVAEAQKAGQQERVVHLMEETLGVLLQLEGPEGTEVLDLCEQLVKDYNSMGLKALESGDHGTAQELLKKAELLTDPANSLRARPAARAKLRGITLNNLGCYYKQRGKLHAALGYLEKTLKMEEAAGLGSKDNPASTHLNIAVILSNLGRHAAAVDYATQATEILMRELGIQEADIGAEVDALLESRPSSSALASRLSTLAVAFYNQAVEMEHLHRGRGALSAYTNASLLAERSAGADSGMAATMRKALATFSEKHQHSLSRFASGRKETRSNAMLRPDSAPVRRVRIPIPPKPKANQRNKRFHKGISLQRPRGTGSRLRSFSPSPSPDLSSDHLPLPVTLFTHPSHLINLQFEPGMESLYSQLWSALFAW</sequence>
<reference evidence="2" key="1">
    <citation type="submission" date="2014-05" db="EMBL/GenBank/DDBJ databases">
        <title>The transcriptome of the halophilic microalga Tetraselmis sp. GSL018 isolated from the Great Salt Lake, Utah.</title>
        <authorList>
            <person name="Jinkerson R.E."/>
            <person name="D'Adamo S."/>
            <person name="Posewitz M.C."/>
        </authorList>
    </citation>
    <scope>NUCLEOTIDE SEQUENCE</scope>
    <source>
        <strain evidence="2">GSL018</strain>
    </source>
</reference>
<feature type="region of interest" description="Disordered" evidence="1">
    <location>
        <begin position="1"/>
        <end position="42"/>
    </location>
</feature>
<gene>
    <name evidence="2" type="ORF">TSPGSL018_4780</name>
</gene>
<feature type="region of interest" description="Disordered" evidence="1">
    <location>
        <begin position="318"/>
        <end position="391"/>
    </location>
</feature>
<protein>
    <submittedName>
        <fullName evidence="2">Uncharacterized protein</fullName>
    </submittedName>
</protein>
<dbReference type="InterPro" id="IPR011990">
    <property type="entry name" value="TPR-like_helical_dom_sf"/>
</dbReference>
<dbReference type="SMART" id="SM00028">
    <property type="entry name" value="TPR"/>
    <property type="match status" value="3"/>
</dbReference>
<feature type="compositionally biased region" description="Basic and acidic residues" evidence="1">
    <location>
        <begin position="1"/>
        <end position="13"/>
    </location>
</feature>
<organism evidence="2">
    <name type="scientific">Tetraselmis sp. GSL018</name>
    <dbReference type="NCBI Taxonomy" id="582737"/>
    <lineage>
        <taxon>Eukaryota</taxon>
        <taxon>Viridiplantae</taxon>
        <taxon>Chlorophyta</taxon>
        <taxon>core chlorophytes</taxon>
        <taxon>Chlorodendrophyceae</taxon>
        <taxon>Chlorodendrales</taxon>
        <taxon>Chlorodendraceae</taxon>
        <taxon>Tetraselmis</taxon>
    </lineage>
</organism>
<dbReference type="SUPFAM" id="SSF48452">
    <property type="entry name" value="TPR-like"/>
    <property type="match status" value="1"/>
</dbReference>